<dbReference type="EMBL" id="QZJF01000018">
    <property type="protein sequence ID" value="RJR26676.1"/>
    <property type="molecule type" value="Genomic_DNA"/>
</dbReference>
<proteinExistence type="predicted"/>
<feature type="transmembrane region" description="Helical" evidence="1">
    <location>
        <begin position="37"/>
        <end position="57"/>
    </location>
</feature>
<gene>
    <name evidence="2" type="ORF">C4561_04700</name>
</gene>
<protein>
    <submittedName>
        <fullName evidence="2">Uncharacterized protein</fullName>
    </submittedName>
</protein>
<reference evidence="2 3" key="1">
    <citation type="journal article" date="2017" name="ISME J.">
        <title>Energy and carbon metabolisms in a deep terrestrial subsurface fluid microbial community.</title>
        <authorList>
            <person name="Momper L."/>
            <person name="Jungbluth S.P."/>
            <person name="Lee M.D."/>
            <person name="Amend J.P."/>
        </authorList>
    </citation>
    <scope>NUCLEOTIDE SEQUENCE [LARGE SCALE GENOMIC DNA]</scope>
    <source>
        <strain evidence="2">SURF_46</strain>
    </source>
</reference>
<dbReference type="Proteomes" id="UP000265540">
    <property type="component" value="Unassembled WGS sequence"/>
</dbReference>
<evidence type="ECO:0000313" key="3">
    <source>
        <dbReference type="Proteomes" id="UP000265540"/>
    </source>
</evidence>
<evidence type="ECO:0000313" key="2">
    <source>
        <dbReference type="EMBL" id="RJR26676.1"/>
    </source>
</evidence>
<dbReference type="AlphaFoldDB" id="A0A3A4ZJE5"/>
<name>A0A3A4ZJE5_UNCKA</name>
<accession>A0A3A4ZJE5</accession>
<evidence type="ECO:0000256" key="1">
    <source>
        <dbReference type="SAM" id="Phobius"/>
    </source>
</evidence>
<feature type="transmembrane region" description="Helical" evidence="1">
    <location>
        <begin position="77"/>
        <end position="96"/>
    </location>
</feature>
<keyword evidence="1" id="KW-0472">Membrane</keyword>
<organism evidence="2 3">
    <name type="scientific">candidate division WWE3 bacterium</name>
    <dbReference type="NCBI Taxonomy" id="2053526"/>
    <lineage>
        <taxon>Bacteria</taxon>
        <taxon>Katanobacteria</taxon>
    </lineage>
</organism>
<sequence>MTDDQRKTVEQQLDFLYDKQEELIELYRPSHTKIHRLRIFFLSVMVLGYFLGSGLAMEYIYSQFPYSYEAATRQRQSSLSFLIVLAATFVIGKLLLDSTKPTKDMIKLELEFEEIDRVVKLKQRLIGFRGFNPDITGRRIYYGAGPDFYLKDGLTASDTKDVASVVALMPRRCPWNTTDSQPWSVSRSQGASD</sequence>
<comment type="caution">
    <text evidence="2">The sequence shown here is derived from an EMBL/GenBank/DDBJ whole genome shotgun (WGS) entry which is preliminary data.</text>
</comment>
<keyword evidence="1" id="KW-1133">Transmembrane helix</keyword>
<keyword evidence="1" id="KW-0812">Transmembrane</keyword>